<evidence type="ECO:0000313" key="3">
    <source>
        <dbReference type="Proteomes" id="UP001153069"/>
    </source>
</evidence>
<feature type="compositionally biased region" description="Basic and acidic residues" evidence="1">
    <location>
        <begin position="675"/>
        <end position="693"/>
    </location>
</feature>
<dbReference type="OrthoDB" id="44649at2759"/>
<feature type="compositionally biased region" description="Basic and acidic residues" evidence="1">
    <location>
        <begin position="208"/>
        <end position="224"/>
    </location>
</feature>
<feature type="region of interest" description="Disordered" evidence="1">
    <location>
        <begin position="671"/>
        <end position="693"/>
    </location>
</feature>
<feature type="region of interest" description="Disordered" evidence="1">
    <location>
        <begin position="208"/>
        <end position="254"/>
    </location>
</feature>
<accession>A0A9N8HKY7</accession>
<feature type="compositionally biased region" description="Acidic residues" evidence="1">
    <location>
        <begin position="231"/>
        <end position="242"/>
    </location>
</feature>
<feature type="region of interest" description="Disordered" evidence="1">
    <location>
        <begin position="359"/>
        <end position="379"/>
    </location>
</feature>
<keyword evidence="3" id="KW-1185">Reference proteome</keyword>
<feature type="compositionally biased region" description="Polar residues" evidence="1">
    <location>
        <begin position="400"/>
        <end position="415"/>
    </location>
</feature>
<evidence type="ECO:0000313" key="2">
    <source>
        <dbReference type="EMBL" id="CAB9517691.1"/>
    </source>
</evidence>
<name>A0A9N8HKY7_9STRA</name>
<dbReference type="Proteomes" id="UP001153069">
    <property type="component" value="Unassembled WGS sequence"/>
</dbReference>
<comment type="caution">
    <text evidence="2">The sequence shown here is derived from an EMBL/GenBank/DDBJ whole genome shotgun (WGS) entry which is preliminary data.</text>
</comment>
<organism evidence="2 3">
    <name type="scientific">Seminavis robusta</name>
    <dbReference type="NCBI Taxonomy" id="568900"/>
    <lineage>
        <taxon>Eukaryota</taxon>
        <taxon>Sar</taxon>
        <taxon>Stramenopiles</taxon>
        <taxon>Ochrophyta</taxon>
        <taxon>Bacillariophyta</taxon>
        <taxon>Bacillariophyceae</taxon>
        <taxon>Bacillariophycidae</taxon>
        <taxon>Naviculales</taxon>
        <taxon>Naviculaceae</taxon>
        <taxon>Seminavis</taxon>
    </lineage>
</organism>
<protein>
    <submittedName>
        <fullName evidence="2">Uncharacterized protein</fullName>
    </submittedName>
</protein>
<proteinExistence type="predicted"/>
<reference evidence="2" key="1">
    <citation type="submission" date="2020-06" db="EMBL/GenBank/DDBJ databases">
        <authorList>
            <consortium name="Plant Systems Biology data submission"/>
        </authorList>
    </citation>
    <scope>NUCLEOTIDE SEQUENCE</scope>
    <source>
        <strain evidence="2">D6</strain>
    </source>
</reference>
<dbReference type="EMBL" id="CAICTM010000873">
    <property type="protein sequence ID" value="CAB9517691.1"/>
    <property type="molecule type" value="Genomic_DNA"/>
</dbReference>
<dbReference type="AlphaFoldDB" id="A0A9N8HKY7"/>
<evidence type="ECO:0000256" key="1">
    <source>
        <dbReference type="SAM" id="MobiDB-lite"/>
    </source>
</evidence>
<gene>
    <name evidence="2" type="ORF">SEMRO_874_G214150.1</name>
</gene>
<feature type="region of interest" description="Disordered" evidence="1">
    <location>
        <begin position="392"/>
        <end position="421"/>
    </location>
</feature>
<sequence>MHRTLALQKGGRSVTTNHGQRRILKRPPPIIEYIEKAVETGIYRTTDEIEAAMKAIRRGQQGGQGVSPPRVAMDRFRKDIIRGTQVQDYPAEYFILKQHPPIPPPPRIPKKYQKQIEHRLPKHPTERLVKKYMHRGVTHKASTEDYYRRLLGVQPPAENYAMGQKSAKLSQAYVYAVKQYEVMRTQDVSETEALKIVDELLAEDTKQEGFKSRDITEEMKDWEQHGLPLTQDDDEDGEDTSDESTSGIRNADLPSILHNKPRVVEGMLQWSHMLQNSGIPYNEWTVGASTALDHWIARNILELSEATWDALLEGSDPSLLSRGQDIVTIRETLFPETRLDETPQERDERLMMEEEADLLASTQQQEEETTETRKTESVDELLTNLRGLGDRTFKDIDMTSPASSDGPQEAFTSSSKSREKDPIQLLTEELQEWRAKNQRASYDSWPDNEKQRFSAWLDRYVGTLVSDTERRMIDMEETRISLLSSAPQTEEESDDFWSSLQDETKVDLFLHNLLQQGPPDDLSETDKVFWNLPYSEQVERLVNLGAVRPLLDEYMSDEDRQDFFRRYGDFLLDGVEMDHLVPDPNGPITGSDLDIEVVRTWGITREDRFKLVKIPYRSGLSGDEDDGESGRDAALERSRALFEAWNRHKATRARYEEALFVQGDLGLSYNSKTANEMEKDRQEEDLKELTKDD</sequence>
<feature type="region of interest" description="Disordered" evidence="1">
    <location>
        <begin position="1"/>
        <end position="23"/>
    </location>
</feature>